<feature type="domain" description="Glycosyltransferase N-terminal" evidence="3">
    <location>
        <begin position="4"/>
        <end position="167"/>
    </location>
</feature>
<dbReference type="Proteomes" id="UP001168098">
    <property type="component" value="Unassembled WGS sequence"/>
</dbReference>
<dbReference type="EMBL" id="JARBHA010000008">
    <property type="protein sequence ID" value="KAJ9695887.1"/>
    <property type="molecule type" value="Genomic_DNA"/>
</dbReference>
<comment type="similarity">
    <text evidence="1">Belongs to the UDP-glycosyltransferase family.</text>
</comment>
<evidence type="ECO:0000313" key="4">
    <source>
        <dbReference type="EMBL" id="KAJ9695887.1"/>
    </source>
</evidence>
<keyword evidence="5" id="KW-1185">Reference proteome</keyword>
<dbReference type="Pfam" id="PF00201">
    <property type="entry name" value="UDPGT"/>
    <property type="match status" value="1"/>
</dbReference>
<dbReference type="SUPFAM" id="SSF53756">
    <property type="entry name" value="UDP-Glycosyltransferase/glycogen phosphorylase"/>
    <property type="match status" value="1"/>
</dbReference>
<proteinExistence type="inferred from homology"/>
<evidence type="ECO:0000259" key="3">
    <source>
        <dbReference type="Pfam" id="PF26168"/>
    </source>
</evidence>
<evidence type="ECO:0000256" key="1">
    <source>
        <dbReference type="ARBA" id="ARBA00009995"/>
    </source>
</evidence>
<dbReference type="CDD" id="cd03784">
    <property type="entry name" value="GT1_Gtf-like"/>
    <property type="match status" value="1"/>
</dbReference>
<dbReference type="AlphaFoldDB" id="A0AA39DVR9"/>
<accession>A0AA39DVR9</accession>
<reference evidence="4 5" key="1">
    <citation type="journal article" date="2023" name="BMC Biotechnol.">
        <title>Vitis rotundifolia cv Carlos genome sequencing.</title>
        <authorList>
            <person name="Huff M."/>
            <person name="Hulse-Kemp A."/>
            <person name="Scheffler B."/>
            <person name="Youngblood R."/>
            <person name="Simpson S."/>
            <person name="Babiker E."/>
            <person name="Staton M."/>
        </authorList>
    </citation>
    <scope>NUCLEOTIDE SEQUENCE [LARGE SCALE GENOMIC DNA]</scope>
    <source>
        <tissue evidence="4">Leaf</tissue>
    </source>
</reference>
<evidence type="ECO:0000313" key="5">
    <source>
        <dbReference type="Proteomes" id="UP001168098"/>
    </source>
</evidence>
<name>A0AA39DVR9_VITRO</name>
<protein>
    <recommendedName>
        <fullName evidence="3">Glycosyltransferase N-terminal domain-containing protein</fullName>
    </recommendedName>
</protein>
<dbReference type="Gene3D" id="3.40.50.2000">
    <property type="entry name" value="Glycogen Phosphorylase B"/>
    <property type="match status" value="2"/>
</dbReference>
<dbReference type="PANTHER" id="PTHR48044:SF22">
    <property type="entry name" value="GLYCOSYLTRANSFERASE"/>
    <property type="match status" value="1"/>
</dbReference>
<dbReference type="PANTHER" id="PTHR48044">
    <property type="entry name" value="GLYCOSYLTRANSFERASE"/>
    <property type="match status" value="1"/>
</dbReference>
<gene>
    <name evidence="4" type="ORF">PVL29_011053</name>
</gene>
<sequence>MDNTKIHFQDFSMPPFLSPLPNPNASNKCSAHLQPSIEASMHLRQPVSALFPALSPTTKRMIIIHDPLIASVVRDATSIPNAEAYVFHCALLFPFSPTCEKPWENLFHPCFTFEIMNFSAHQYEFAKTAVGDLYNTCRLTEGTHIDILANEQMNGNKKQWAIGPLNPVTIYRHRNSNNPQSVVYISFGTSRVEAMGLGMVVRDWAPPQEILGHVSTGGFMSHCGWNSCMESITTGVPIAAWPMHSDQPQNIFREWEHQEELVTSSTIEKARRRLMASKEGNDVRKRALELGGAIWRSMDDRGASCMELDSFIAHISR</sequence>
<dbReference type="InterPro" id="IPR002213">
    <property type="entry name" value="UDP_glucos_trans"/>
</dbReference>
<keyword evidence="2" id="KW-0808">Transferase</keyword>
<dbReference type="GO" id="GO:0008194">
    <property type="term" value="F:UDP-glycosyltransferase activity"/>
    <property type="evidence" value="ECO:0007669"/>
    <property type="project" value="InterPro"/>
</dbReference>
<comment type="caution">
    <text evidence="4">The sequence shown here is derived from an EMBL/GenBank/DDBJ whole genome shotgun (WGS) entry which is preliminary data.</text>
</comment>
<evidence type="ECO:0000256" key="2">
    <source>
        <dbReference type="ARBA" id="ARBA00022679"/>
    </source>
</evidence>
<organism evidence="4 5">
    <name type="scientific">Vitis rotundifolia</name>
    <name type="common">Muscadine grape</name>
    <dbReference type="NCBI Taxonomy" id="103349"/>
    <lineage>
        <taxon>Eukaryota</taxon>
        <taxon>Viridiplantae</taxon>
        <taxon>Streptophyta</taxon>
        <taxon>Embryophyta</taxon>
        <taxon>Tracheophyta</taxon>
        <taxon>Spermatophyta</taxon>
        <taxon>Magnoliopsida</taxon>
        <taxon>eudicotyledons</taxon>
        <taxon>Gunneridae</taxon>
        <taxon>Pentapetalae</taxon>
        <taxon>rosids</taxon>
        <taxon>Vitales</taxon>
        <taxon>Vitaceae</taxon>
        <taxon>Viteae</taxon>
        <taxon>Vitis</taxon>
    </lineage>
</organism>
<dbReference type="GO" id="GO:1901135">
    <property type="term" value="P:carbohydrate derivative metabolic process"/>
    <property type="evidence" value="ECO:0007669"/>
    <property type="project" value="UniProtKB-ARBA"/>
</dbReference>
<dbReference type="InterPro" id="IPR058980">
    <property type="entry name" value="Glyco_transf_N"/>
</dbReference>
<dbReference type="Pfam" id="PF26168">
    <property type="entry name" value="Glyco_transf_N"/>
    <property type="match status" value="1"/>
</dbReference>